<dbReference type="EMBL" id="DSJT01000013">
    <property type="protein sequence ID" value="HEF87249.1"/>
    <property type="molecule type" value="Genomic_DNA"/>
</dbReference>
<dbReference type="Pfam" id="PF01951">
    <property type="entry name" value="Archease"/>
    <property type="match status" value="1"/>
</dbReference>
<evidence type="ECO:0000259" key="5">
    <source>
        <dbReference type="Pfam" id="PF01951"/>
    </source>
</evidence>
<sequence>MTEKVVGGVPDRFEFLEHMSDVYVKARGRSIIELFENSGLALFEAMTDTSTVSKRIERFVEAEGFDLESLLYKWLENLLILYYAEKIMCSEVDVREFRIGKKEEGEEYVLRGVCRGDVFNPSIHEARVEIKSPTYSLMRILKDVDEWTAYFVLDI</sequence>
<evidence type="ECO:0000256" key="1">
    <source>
        <dbReference type="ARBA" id="ARBA00007963"/>
    </source>
</evidence>
<keyword evidence="2" id="KW-0819">tRNA processing</keyword>
<comment type="similarity">
    <text evidence="1">Belongs to the archease family.</text>
</comment>
<protein>
    <submittedName>
        <fullName evidence="6">Archease</fullName>
    </submittedName>
</protein>
<feature type="domain" description="Archease" evidence="5">
    <location>
        <begin position="13"/>
        <end position="155"/>
    </location>
</feature>
<dbReference type="GO" id="GO:0008033">
    <property type="term" value="P:tRNA processing"/>
    <property type="evidence" value="ECO:0007669"/>
    <property type="project" value="UniProtKB-KW"/>
</dbReference>
<evidence type="ECO:0000256" key="2">
    <source>
        <dbReference type="ARBA" id="ARBA00022694"/>
    </source>
</evidence>
<dbReference type="InterPro" id="IPR023572">
    <property type="entry name" value="Archease_dom"/>
</dbReference>
<name>A0A7C2BKH0_9CREN</name>
<gene>
    <name evidence="6" type="ORF">ENP55_02940</name>
</gene>
<comment type="caution">
    <text evidence="6">The sequence shown here is derived from an EMBL/GenBank/DDBJ whole genome shotgun (WGS) entry which is preliminary data.</text>
</comment>
<dbReference type="SUPFAM" id="SSF69819">
    <property type="entry name" value="MTH1598-like"/>
    <property type="match status" value="1"/>
</dbReference>
<keyword evidence="3" id="KW-0479">Metal-binding</keyword>
<dbReference type="PANTHER" id="PTHR12682:SF11">
    <property type="entry name" value="PROTEIN ARCHEASE"/>
    <property type="match status" value="1"/>
</dbReference>
<dbReference type="Gene3D" id="3.55.10.10">
    <property type="entry name" value="Archease domain"/>
    <property type="match status" value="1"/>
</dbReference>
<evidence type="ECO:0000256" key="4">
    <source>
        <dbReference type="ARBA" id="ARBA00022837"/>
    </source>
</evidence>
<evidence type="ECO:0000256" key="3">
    <source>
        <dbReference type="ARBA" id="ARBA00022723"/>
    </source>
</evidence>
<accession>A0A7C2BKH0</accession>
<dbReference type="InterPro" id="IPR002804">
    <property type="entry name" value="Archease"/>
</dbReference>
<dbReference type="InterPro" id="IPR036820">
    <property type="entry name" value="Archease_dom_sf"/>
</dbReference>
<dbReference type="GO" id="GO:0046872">
    <property type="term" value="F:metal ion binding"/>
    <property type="evidence" value="ECO:0007669"/>
    <property type="project" value="UniProtKB-KW"/>
</dbReference>
<dbReference type="PANTHER" id="PTHR12682">
    <property type="entry name" value="ARCHEASE"/>
    <property type="match status" value="1"/>
</dbReference>
<proteinExistence type="inferred from homology"/>
<organism evidence="6">
    <name type="scientific">Thermosphaera aggregans</name>
    <dbReference type="NCBI Taxonomy" id="54254"/>
    <lineage>
        <taxon>Archaea</taxon>
        <taxon>Thermoproteota</taxon>
        <taxon>Thermoprotei</taxon>
        <taxon>Desulfurococcales</taxon>
        <taxon>Desulfurococcaceae</taxon>
        <taxon>Thermosphaera</taxon>
    </lineage>
</organism>
<reference evidence="6" key="1">
    <citation type="journal article" date="2020" name="mSystems">
        <title>Genome- and Community-Level Interaction Insights into Carbon Utilization and Element Cycling Functions of Hydrothermarchaeota in Hydrothermal Sediment.</title>
        <authorList>
            <person name="Zhou Z."/>
            <person name="Liu Y."/>
            <person name="Xu W."/>
            <person name="Pan J."/>
            <person name="Luo Z.H."/>
            <person name="Li M."/>
        </authorList>
    </citation>
    <scope>NUCLEOTIDE SEQUENCE [LARGE SCALE GENOMIC DNA]</scope>
    <source>
        <strain evidence="6">SpSt-23</strain>
    </source>
</reference>
<evidence type="ECO:0000313" key="6">
    <source>
        <dbReference type="EMBL" id="HEF87249.1"/>
    </source>
</evidence>
<dbReference type="AlphaFoldDB" id="A0A7C2BKH0"/>
<keyword evidence="4" id="KW-0106">Calcium</keyword>